<gene>
    <name evidence="1" type="ORF">ACFOW8_27590</name>
</gene>
<dbReference type="RefSeq" id="WP_378554475.1">
    <property type="nucleotide sequence ID" value="NZ_JBHSBA010000015.1"/>
</dbReference>
<dbReference type="EMBL" id="JBHSBA010000015">
    <property type="protein sequence ID" value="MFC4128699.1"/>
    <property type="molecule type" value="Genomic_DNA"/>
</dbReference>
<dbReference type="Proteomes" id="UP001595767">
    <property type="component" value="Unassembled WGS sequence"/>
</dbReference>
<sequence>MQTHRPAFGAGIPVVEPMPGADEYRHLRIVALIDEPGAWHAATARLFACGRRRWRARTDVTGHPGLYRWAQYRGADPEIPEQVCLRAMCTSIAAGREIAARDPLHDFAAAITLLSGCPAGAVARSGAMTDPVAVRFSVYGFRDDDLPLAEDLITTTIDTCGAVVARRCAVVRRAPVPAQARPAADRAQPRPDLLVLGATAAR</sequence>
<reference evidence="2" key="1">
    <citation type="journal article" date="2019" name="Int. J. Syst. Evol. Microbiol.">
        <title>The Global Catalogue of Microorganisms (GCM) 10K type strain sequencing project: providing services to taxonomists for standard genome sequencing and annotation.</title>
        <authorList>
            <consortium name="The Broad Institute Genomics Platform"/>
            <consortium name="The Broad Institute Genome Sequencing Center for Infectious Disease"/>
            <person name="Wu L."/>
            <person name="Ma J."/>
        </authorList>
    </citation>
    <scope>NUCLEOTIDE SEQUENCE [LARGE SCALE GENOMIC DNA]</scope>
    <source>
        <strain evidence="2">CGMCC 4.7204</strain>
    </source>
</reference>
<comment type="caution">
    <text evidence="1">The sequence shown here is derived from an EMBL/GenBank/DDBJ whole genome shotgun (WGS) entry which is preliminary data.</text>
</comment>
<keyword evidence="2" id="KW-1185">Reference proteome</keyword>
<protein>
    <submittedName>
        <fullName evidence="1">Uncharacterized protein</fullName>
    </submittedName>
</protein>
<name>A0ABV8LEI5_9NOCA</name>
<accession>A0ABV8LEI5</accession>
<evidence type="ECO:0000313" key="2">
    <source>
        <dbReference type="Proteomes" id="UP001595767"/>
    </source>
</evidence>
<evidence type="ECO:0000313" key="1">
    <source>
        <dbReference type="EMBL" id="MFC4128699.1"/>
    </source>
</evidence>
<organism evidence="1 2">
    <name type="scientific">Nocardia rhizosphaerae</name>
    <dbReference type="NCBI Taxonomy" id="1691571"/>
    <lineage>
        <taxon>Bacteria</taxon>
        <taxon>Bacillati</taxon>
        <taxon>Actinomycetota</taxon>
        <taxon>Actinomycetes</taxon>
        <taxon>Mycobacteriales</taxon>
        <taxon>Nocardiaceae</taxon>
        <taxon>Nocardia</taxon>
    </lineage>
</organism>
<proteinExistence type="predicted"/>